<protein>
    <recommendedName>
        <fullName evidence="3">Class I SAM-dependent methyltransferase</fullName>
    </recommendedName>
</protein>
<name>A0ABW2GSA9_9ACTN</name>
<sequence length="166" mass="18698">MTRHRFHGDETRFDVLAEYVTARFPQARYVADVAGGQGMLTRLLRKRFGLDAEVVDPRGWTLKGVPARAEPYLATLADYYDLIVGLHPDEALREVVDSARVRPVLVVPCCNFWDRDRKLGRDELINAITAHHRALGGQVEHLELAFRGPKNHALVLLPPQKPGRDG</sequence>
<dbReference type="PANTHER" id="PTHR36971">
    <property type="entry name" value="UNNAMED PRODUCT"/>
    <property type="match status" value="1"/>
</dbReference>
<dbReference type="RefSeq" id="WP_376804772.1">
    <property type="nucleotide sequence ID" value="NZ_JBHTAC010000002.1"/>
</dbReference>
<proteinExistence type="predicted"/>
<organism evidence="1 2">
    <name type="scientific">Catellatospora aurea</name>
    <dbReference type="NCBI Taxonomy" id="1337874"/>
    <lineage>
        <taxon>Bacteria</taxon>
        <taxon>Bacillati</taxon>
        <taxon>Actinomycetota</taxon>
        <taxon>Actinomycetes</taxon>
        <taxon>Micromonosporales</taxon>
        <taxon>Micromonosporaceae</taxon>
        <taxon>Catellatospora</taxon>
    </lineage>
</organism>
<dbReference type="SUPFAM" id="SSF53335">
    <property type="entry name" value="S-adenosyl-L-methionine-dependent methyltransferases"/>
    <property type="match status" value="1"/>
</dbReference>
<comment type="caution">
    <text evidence="1">The sequence shown here is derived from an EMBL/GenBank/DDBJ whole genome shotgun (WGS) entry which is preliminary data.</text>
</comment>
<evidence type="ECO:0008006" key="3">
    <source>
        <dbReference type="Google" id="ProtNLM"/>
    </source>
</evidence>
<accession>A0ABW2GSA9</accession>
<reference evidence="2" key="1">
    <citation type="journal article" date="2019" name="Int. J. Syst. Evol. Microbiol.">
        <title>The Global Catalogue of Microorganisms (GCM) 10K type strain sequencing project: providing services to taxonomists for standard genome sequencing and annotation.</title>
        <authorList>
            <consortium name="The Broad Institute Genomics Platform"/>
            <consortium name="The Broad Institute Genome Sequencing Center for Infectious Disease"/>
            <person name="Wu L."/>
            <person name="Ma J."/>
        </authorList>
    </citation>
    <scope>NUCLEOTIDE SEQUENCE [LARGE SCALE GENOMIC DNA]</scope>
    <source>
        <strain evidence="2">CGMCC 1.9106</strain>
    </source>
</reference>
<evidence type="ECO:0000313" key="1">
    <source>
        <dbReference type="EMBL" id="MFC7241296.1"/>
    </source>
</evidence>
<evidence type="ECO:0000313" key="2">
    <source>
        <dbReference type="Proteomes" id="UP001596392"/>
    </source>
</evidence>
<gene>
    <name evidence="1" type="ORF">ACFQO7_02270</name>
</gene>
<dbReference type="PANTHER" id="PTHR36971:SF1">
    <property type="entry name" value="METHYLTRANSFERASE DOMAIN-CONTAINING PROTEIN"/>
    <property type="match status" value="1"/>
</dbReference>
<keyword evidence="2" id="KW-1185">Reference proteome</keyword>
<dbReference type="InterPro" id="IPR029063">
    <property type="entry name" value="SAM-dependent_MTases_sf"/>
</dbReference>
<dbReference type="EMBL" id="JBHTAC010000002">
    <property type="protein sequence ID" value="MFC7241296.1"/>
    <property type="molecule type" value="Genomic_DNA"/>
</dbReference>
<dbReference type="Proteomes" id="UP001596392">
    <property type="component" value="Unassembled WGS sequence"/>
</dbReference>